<evidence type="ECO:0000313" key="5">
    <source>
        <dbReference type="Proteomes" id="UP000636888"/>
    </source>
</evidence>
<evidence type="ECO:0000259" key="3">
    <source>
        <dbReference type="SMART" id="SM00014"/>
    </source>
</evidence>
<dbReference type="Pfam" id="PF01569">
    <property type="entry name" value="PAP2"/>
    <property type="match status" value="1"/>
</dbReference>
<dbReference type="Gene3D" id="1.20.144.10">
    <property type="entry name" value="Phosphatidic acid phosphatase type 2/haloperoxidase"/>
    <property type="match status" value="1"/>
</dbReference>
<dbReference type="PROSITE" id="PS51257">
    <property type="entry name" value="PROKAR_LIPOPROTEIN"/>
    <property type="match status" value="1"/>
</dbReference>
<protein>
    <recommendedName>
        <fullName evidence="1">Acid phosphatase</fullName>
        <ecNumber evidence="1">3.1.3.2</ecNumber>
    </recommendedName>
</protein>
<evidence type="ECO:0000256" key="2">
    <source>
        <dbReference type="SAM" id="SignalP"/>
    </source>
</evidence>
<feature type="signal peptide" evidence="2">
    <location>
        <begin position="1"/>
        <end position="22"/>
    </location>
</feature>
<feature type="chain" id="PRO_5035314021" description="Acid phosphatase" evidence="2">
    <location>
        <begin position="23"/>
        <end position="280"/>
    </location>
</feature>
<dbReference type="EC" id="3.1.3.2" evidence="1"/>
<dbReference type="GO" id="GO:0003993">
    <property type="term" value="F:acid phosphatase activity"/>
    <property type="evidence" value="ECO:0007669"/>
    <property type="project" value="UniProtKB-EC"/>
</dbReference>
<organism evidence="4 5">
    <name type="scientific">Geomesophilobacter sediminis</name>
    <dbReference type="NCBI Taxonomy" id="2798584"/>
    <lineage>
        <taxon>Bacteria</taxon>
        <taxon>Pseudomonadati</taxon>
        <taxon>Thermodesulfobacteriota</taxon>
        <taxon>Desulfuromonadia</taxon>
        <taxon>Geobacterales</taxon>
        <taxon>Geobacteraceae</taxon>
        <taxon>Geomesophilobacter</taxon>
    </lineage>
</organism>
<dbReference type="InterPro" id="IPR000326">
    <property type="entry name" value="PAP2/HPO"/>
</dbReference>
<comment type="catalytic activity">
    <reaction evidence="1">
        <text>a phosphate monoester + H2O = an alcohol + phosphate</text>
        <dbReference type="Rhea" id="RHEA:15017"/>
        <dbReference type="ChEBI" id="CHEBI:15377"/>
        <dbReference type="ChEBI" id="CHEBI:30879"/>
        <dbReference type="ChEBI" id="CHEBI:43474"/>
        <dbReference type="ChEBI" id="CHEBI:67140"/>
        <dbReference type="EC" id="3.1.3.2"/>
    </reaction>
</comment>
<name>A0A8J7IN84_9BACT</name>
<keyword evidence="2" id="KW-0732">Signal</keyword>
<evidence type="ECO:0000256" key="1">
    <source>
        <dbReference type="PIRNR" id="PIRNR000897"/>
    </source>
</evidence>
<dbReference type="EMBL" id="JAEMHM010000002">
    <property type="protein sequence ID" value="MBJ6723439.1"/>
    <property type="molecule type" value="Genomic_DNA"/>
</dbReference>
<dbReference type="CDD" id="cd03397">
    <property type="entry name" value="PAP2_acid_phosphatase"/>
    <property type="match status" value="1"/>
</dbReference>
<sequence>MKQLMMCVILLCISVGSGCANSQSMSQSMSGLGTGTGTGPDLSVGYFSAHSEALPNGKVLLPAPPRPDPGLPAFAADQAINLDTFKLRGTKRWELAAQDADLKFPAAAGTFACALGVAVTEKDTPHLYTLLHRSLADAAHSADSAKGEYRRLRPLAVNGQPSCTPNDEPFLRGSWSYPSGHATIGWAWALILSEVAPDRIDALLARGLAFGQSRVICNAHWQSDVNAGRIMGAGSVAALHNNGEFRKDLEAAQKEVAEARNKGLQPQRDCAAEAAALAEH</sequence>
<dbReference type="PIRSF" id="PIRSF000897">
    <property type="entry name" value="Acid_Ptase_ClsA"/>
    <property type="match status" value="1"/>
</dbReference>
<dbReference type="SUPFAM" id="SSF48317">
    <property type="entry name" value="Acid phosphatase/Vanadium-dependent haloperoxidase"/>
    <property type="match status" value="1"/>
</dbReference>
<dbReference type="AlphaFoldDB" id="A0A8J7IN84"/>
<dbReference type="PRINTS" id="PR00483">
    <property type="entry name" value="BACPHPHTASE"/>
</dbReference>
<dbReference type="GO" id="GO:0030288">
    <property type="term" value="C:outer membrane-bounded periplasmic space"/>
    <property type="evidence" value="ECO:0007669"/>
    <property type="project" value="InterPro"/>
</dbReference>
<dbReference type="InterPro" id="IPR036938">
    <property type="entry name" value="PAP2/HPO_sf"/>
</dbReference>
<gene>
    <name evidence="4" type="ORF">JFN93_01845</name>
</gene>
<keyword evidence="1" id="KW-0378">Hydrolase</keyword>
<evidence type="ECO:0000313" key="4">
    <source>
        <dbReference type="EMBL" id="MBJ6723439.1"/>
    </source>
</evidence>
<dbReference type="SMART" id="SM00014">
    <property type="entry name" value="acidPPc"/>
    <property type="match status" value="1"/>
</dbReference>
<dbReference type="RefSeq" id="WP_199382289.1">
    <property type="nucleotide sequence ID" value="NZ_JAEMHM010000002.1"/>
</dbReference>
<keyword evidence="5" id="KW-1185">Reference proteome</keyword>
<comment type="similarity">
    <text evidence="1">Belongs to the class A bacterial acid phosphatase family.</text>
</comment>
<dbReference type="Proteomes" id="UP000636888">
    <property type="component" value="Unassembled WGS sequence"/>
</dbReference>
<reference evidence="4" key="1">
    <citation type="submission" date="2020-12" db="EMBL/GenBank/DDBJ databases">
        <title>Geomonas sp. Red875, isolated from river sediment.</title>
        <authorList>
            <person name="Xu Z."/>
            <person name="Zhang Z."/>
            <person name="Masuda Y."/>
            <person name="Itoh H."/>
            <person name="Senoo K."/>
        </authorList>
    </citation>
    <scope>NUCLEOTIDE SEQUENCE</scope>
    <source>
        <strain evidence="4">Red875</strain>
    </source>
</reference>
<dbReference type="InterPro" id="IPR001011">
    <property type="entry name" value="Acid_Pase_classA_bac"/>
</dbReference>
<accession>A0A8J7IN84</accession>
<feature type="domain" description="Phosphatidic acid phosphatase type 2/haloperoxidase" evidence="3">
    <location>
        <begin position="129"/>
        <end position="240"/>
    </location>
</feature>
<comment type="caution">
    <text evidence="4">The sequence shown here is derived from an EMBL/GenBank/DDBJ whole genome shotgun (WGS) entry which is preliminary data.</text>
</comment>
<proteinExistence type="inferred from homology"/>